<protein>
    <submittedName>
        <fullName evidence="2">Uncharacterized protein</fullName>
    </submittedName>
</protein>
<dbReference type="EMBL" id="JADYXP020000006">
    <property type="protein sequence ID" value="KAL0123098.1"/>
    <property type="molecule type" value="Genomic_DNA"/>
</dbReference>
<dbReference type="Proteomes" id="UP001430953">
    <property type="component" value="Unassembled WGS sequence"/>
</dbReference>
<sequence>MSHHKFMATPFRPRFLVGARREIPRLHILARFMGTRVEADETNLDRVAFLMRSSYLSERRKKKKESRATLRPSQAIKSAESTD</sequence>
<evidence type="ECO:0000313" key="3">
    <source>
        <dbReference type="Proteomes" id="UP001430953"/>
    </source>
</evidence>
<feature type="compositionally biased region" description="Polar residues" evidence="1">
    <location>
        <begin position="71"/>
        <end position="83"/>
    </location>
</feature>
<name>A0AAW2G604_9HYME</name>
<keyword evidence="3" id="KW-1185">Reference proteome</keyword>
<accession>A0AAW2G604</accession>
<proteinExistence type="predicted"/>
<evidence type="ECO:0000256" key="1">
    <source>
        <dbReference type="SAM" id="MobiDB-lite"/>
    </source>
</evidence>
<comment type="caution">
    <text evidence="2">The sequence shown here is derived from an EMBL/GenBank/DDBJ whole genome shotgun (WGS) entry which is preliminary data.</text>
</comment>
<reference evidence="2 3" key="1">
    <citation type="submission" date="2023-03" db="EMBL/GenBank/DDBJ databases">
        <title>High recombination rates correlate with genetic variation in Cardiocondyla obscurior ants.</title>
        <authorList>
            <person name="Errbii M."/>
        </authorList>
    </citation>
    <scope>NUCLEOTIDE SEQUENCE [LARGE SCALE GENOMIC DNA]</scope>
    <source>
        <strain evidence="2">Alpha-2009</strain>
        <tissue evidence="2">Whole body</tissue>
    </source>
</reference>
<evidence type="ECO:0000313" key="2">
    <source>
        <dbReference type="EMBL" id="KAL0123098.1"/>
    </source>
</evidence>
<gene>
    <name evidence="2" type="ORF">PUN28_007611</name>
</gene>
<organism evidence="2 3">
    <name type="scientific">Cardiocondyla obscurior</name>
    <dbReference type="NCBI Taxonomy" id="286306"/>
    <lineage>
        <taxon>Eukaryota</taxon>
        <taxon>Metazoa</taxon>
        <taxon>Ecdysozoa</taxon>
        <taxon>Arthropoda</taxon>
        <taxon>Hexapoda</taxon>
        <taxon>Insecta</taxon>
        <taxon>Pterygota</taxon>
        <taxon>Neoptera</taxon>
        <taxon>Endopterygota</taxon>
        <taxon>Hymenoptera</taxon>
        <taxon>Apocrita</taxon>
        <taxon>Aculeata</taxon>
        <taxon>Formicoidea</taxon>
        <taxon>Formicidae</taxon>
        <taxon>Myrmicinae</taxon>
        <taxon>Cardiocondyla</taxon>
    </lineage>
</organism>
<dbReference type="AlphaFoldDB" id="A0AAW2G604"/>
<feature type="region of interest" description="Disordered" evidence="1">
    <location>
        <begin position="60"/>
        <end position="83"/>
    </location>
</feature>